<dbReference type="SUPFAM" id="SSF110087">
    <property type="entry name" value="DR1885-like metal-binding protein"/>
    <property type="match status" value="1"/>
</dbReference>
<dbReference type="Gene3D" id="2.60.40.1890">
    <property type="entry name" value="PCu(A)C copper chaperone"/>
    <property type="match status" value="1"/>
</dbReference>
<dbReference type="InterPro" id="IPR058248">
    <property type="entry name" value="Lxx211020-like"/>
</dbReference>
<evidence type="ECO:0000256" key="1">
    <source>
        <dbReference type="SAM" id="SignalP"/>
    </source>
</evidence>
<evidence type="ECO:0008006" key="4">
    <source>
        <dbReference type="Google" id="ProtNLM"/>
    </source>
</evidence>
<proteinExistence type="predicted"/>
<dbReference type="STRING" id="1461322.OJ16_15895"/>
<feature type="chain" id="PRO_5009758679" description="Copper chaperone PCu(A)C" evidence="1">
    <location>
        <begin position="20"/>
        <end position="148"/>
    </location>
</feature>
<organism evidence="2 3">
    <name type="scientific">Vibrio renipiscarius</name>
    <dbReference type="NCBI Taxonomy" id="1461322"/>
    <lineage>
        <taxon>Bacteria</taxon>
        <taxon>Pseudomonadati</taxon>
        <taxon>Pseudomonadota</taxon>
        <taxon>Gammaproteobacteria</taxon>
        <taxon>Vibrionales</taxon>
        <taxon>Vibrionaceae</taxon>
        <taxon>Vibrio</taxon>
    </lineage>
</organism>
<dbReference type="InterPro" id="IPR036182">
    <property type="entry name" value="PCuAC_sf"/>
</dbReference>
<protein>
    <recommendedName>
        <fullName evidence="4">Copper chaperone PCu(A)C</fullName>
    </recommendedName>
</protein>
<dbReference type="PANTHER" id="PTHR36302">
    <property type="entry name" value="BLR7088 PROTEIN"/>
    <property type="match status" value="1"/>
</dbReference>
<dbReference type="EMBL" id="JTKH01000024">
    <property type="protein sequence ID" value="KII76288.1"/>
    <property type="molecule type" value="Genomic_DNA"/>
</dbReference>
<comment type="caution">
    <text evidence="2">The sequence shown here is derived from an EMBL/GenBank/DDBJ whole genome shotgun (WGS) entry which is preliminary data.</text>
</comment>
<dbReference type="Proteomes" id="UP000031672">
    <property type="component" value="Unassembled WGS sequence"/>
</dbReference>
<sequence>MIKKALLFTALVLSPMSYAAFDIITQNPYARATPPNAITSAIFMDLINNSEQDRTIISATTSAANKVELHDVVHNGDIMQMRKIEQINIPAHSQVSLQPGSLHIMLFSLLKPLVDGDTITVELTFDNGEKQVFQAPVKKVMDGMKHHH</sequence>
<keyword evidence="3" id="KW-1185">Reference proteome</keyword>
<dbReference type="RefSeq" id="WP_040992226.1">
    <property type="nucleotide sequence ID" value="NZ_JTKH01000024.1"/>
</dbReference>
<keyword evidence="1" id="KW-0732">Signal</keyword>
<dbReference type="InterPro" id="IPR007410">
    <property type="entry name" value="LpqE-like"/>
</dbReference>
<dbReference type="PANTHER" id="PTHR36302:SF1">
    <property type="entry name" value="COPPER CHAPERONE PCU(A)C"/>
    <property type="match status" value="1"/>
</dbReference>
<evidence type="ECO:0000313" key="3">
    <source>
        <dbReference type="Proteomes" id="UP000031672"/>
    </source>
</evidence>
<accession>A0A0C2K2U1</accession>
<accession>A0A0C2NPS4</accession>
<name>A0A0C2K2U1_9VIBR</name>
<dbReference type="OrthoDB" id="9796962at2"/>
<gene>
    <name evidence="2" type="ORF">OJ16_15895</name>
</gene>
<dbReference type="Pfam" id="PF04314">
    <property type="entry name" value="PCuAC"/>
    <property type="match status" value="1"/>
</dbReference>
<feature type="signal peptide" evidence="1">
    <location>
        <begin position="1"/>
        <end position="19"/>
    </location>
</feature>
<reference evidence="2 3" key="1">
    <citation type="submission" date="2014-11" db="EMBL/GenBank/DDBJ databases">
        <title>Draft Genome Sequence of Vibrio piscirenalis strains CECT 8603T and CECT 8604, two marine Gammaproteobacterium isolated from cultured gilthead sea bream (Sparus aurata).</title>
        <authorList>
            <person name="Arahal D.R."/>
            <person name="Rodrigo-Torres L."/>
            <person name="Lucena T."/>
            <person name="Pujalte M.J."/>
        </authorList>
    </citation>
    <scope>NUCLEOTIDE SEQUENCE [LARGE SCALE GENOMIC DNA]</scope>
    <source>
        <strain evidence="2 3">DCR 1-4-2</strain>
    </source>
</reference>
<evidence type="ECO:0000313" key="2">
    <source>
        <dbReference type="EMBL" id="KII76288.1"/>
    </source>
</evidence>
<dbReference type="AlphaFoldDB" id="A0A0C2K2U1"/>